<sequence length="77" mass="9456">MTLKDEQAEMLEERGWWHRAARRWLDVLDLTVDDTAREAIVRRREHCWNMPGLIAPDQRRRENRKKFKQQGRYSQGY</sequence>
<reference evidence="2 3" key="1">
    <citation type="submission" date="2024-09" db="EMBL/GenBank/DDBJ databases">
        <title>Genomes of Rahnella.</title>
        <authorList>
            <person name="Mnguni F.C."/>
            <person name="Shin G.Y."/>
            <person name="Coutinho T."/>
        </authorList>
    </citation>
    <scope>NUCLEOTIDE SEQUENCE [LARGE SCALE GENOMIC DNA]</scope>
    <source>
        <strain evidence="2 3">20WA0057</strain>
    </source>
</reference>
<name>A0ABW6CKG3_RAHSY</name>
<dbReference type="EMBL" id="JBHUCJ010000059">
    <property type="protein sequence ID" value="MFD3225735.1"/>
    <property type="molecule type" value="Genomic_DNA"/>
</dbReference>
<dbReference type="Pfam" id="PF06069">
    <property type="entry name" value="PerC"/>
    <property type="match status" value="1"/>
</dbReference>
<protein>
    <submittedName>
        <fullName evidence="2">PerC family transcriptional regulator</fullName>
    </submittedName>
</protein>
<proteinExistence type="predicted"/>
<keyword evidence="3" id="KW-1185">Reference proteome</keyword>
<evidence type="ECO:0000313" key="2">
    <source>
        <dbReference type="EMBL" id="MFD3225735.1"/>
    </source>
</evidence>
<evidence type="ECO:0000313" key="3">
    <source>
        <dbReference type="Proteomes" id="UP001598201"/>
    </source>
</evidence>
<organism evidence="2 3">
    <name type="scientific">Rahnella sp. (strain Y9602)</name>
    <dbReference type="NCBI Taxonomy" id="2703885"/>
    <lineage>
        <taxon>Bacteria</taxon>
        <taxon>Pseudomonadati</taxon>
        <taxon>Pseudomonadota</taxon>
        <taxon>Gammaproteobacteria</taxon>
        <taxon>Enterobacterales</taxon>
        <taxon>Yersiniaceae</taxon>
        <taxon>Rahnella</taxon>
    </lineage>
</organism>
<dbReference type="Proteomes" id="UP001598201">
    <property type="component" value="Unassembled WGS sequence"/>
</dbReference>
<feature type="region of interest" description="Disordered" evidence="1">
    <location>
        <begin position="56"/>
        <end position="77"/>
    </location>
</feature>
<evidence type="ECO:0000256" key="1">
    <source>
        <dbReference type="SAM" id="MobiDB-lite"/>
    </source>
</evidence>
<gene>
    <name evidence="2" type="ORF">ACFPK4_19495</name>
</gene>
<dbReference type="InterPro" id="IPR024684">
    <property type="entry name" value="Tscrpt_act_PerC/SfV_Orf40"/>
</dbReference>
<accession>A0ABW6CKG3</accession>
<comment type="caution">
    <text evidence="2">The sequence shown here is derived from an EMBL/GenBank/DDBJ whole genome shotgun (WGS) entry which is preliminary data.</text>
</comment>